<keyword evidence="2" id="KW-1185">Reference proteome</keyword>
<dbReference type="EMBL" id="CM046393">
    <property type="protein sequence ID" value="KAI8551733.1"/>
    <property type="molecule type" value="Genomic_DNA"/>
</dbReference>
<name>A0ACC0NEE7_RHOML</name>
<dbReference type="Proteomes" id="UP001062846">
    <property type="component" value="Chromosome 6"/>
</dbReference>
<comment type="caution">
    <text evidence="1">The sequence shown here is derived from an EMBL/GenBank/DDBJ whole genome shotgun (WGS) entry which is preliminary data.</text>
</comment>
<sequence length="520" mass="58237">MKLFYGPHYSSFTPSDLRTSTPSKILQLCKSGSLSSALRLLNSLDSHEKTTLKPIIYAALLQACTKHHSLSIGLQIHAHAVKSGLETDHFIGNSLLAFYFKLGSDFSETRRVFDGLYVKDVVSWTSMISGYIRVGRPTNSVALFPEMLGFGVEPNGFTLSAVIKACSELGDLKMGRSFHGVVFRRGFGSDCVIISALMDFYRRSYEPGDARQLFDELLEPDGICWTSVMSALTRNDVFDEALWFFYLMQRDYGLLVDEFTFATVLTALGNLGRLRQGKEMHAKVVVAGIRGDVVVESSLVDMYGKCRVVEESRRVFERMAHKNSVSWCALLGGYCQKGLAAIRQGKEVHCRYLRKGDRRDVIVESALVDLYAKCGCIDFAYSIFKLMPARNLITWNSMICGFAQNGRGGEALRMFDEMVNEGIKPDYISFIGILFACSHTGLVDQGRKHFTSMSVKYGIKPGIEHYNCMIDLLGRAGEIEEAEKLVRNAELKRIPLFGQLFLVLAQLVRILLLQSTLPRK</sequence>
<organism evidence="1 2">
    <name type="scientific">Rhododendron molle</name>
    <name type="common">Chinese azalea</name>
    <name type="synonym">Azalea mollis</name>
    <dbReference type="NCBI Taxonomy" id="49168"/>
    <lineage>
        <taxon>Eukaryota</taxon>
        <taxon>Viridiplantae</taxon>
        <taxon>Streptophyta</taxon>
        <taxon>Embryophyta</taxon>
        <taxon>Tracheophyta</taxon>
        <taxon>Spermatophyta</taxon>
        <taxon>Magnoliopsida</taxon>
        <taxon>eudicotyledons</taxon>
        <taxon>Gunneridae</taxon>
        <taxon>Pentapetalae</taxon>
        <taxon>asterids</taxon>
        <taxon>Ericales</taxon>
        <taxon>Ericaceae</taxon>
        <taxon>Ericoideae</taxon>
        <taxon>Rhodoreae</taxon>
        <taxon>Rhododendron</taxon>
    </lineage>
</organism>
<gene>
    <name evidence="1" type="ORF">RHMOL_Rhmol06G0209400</name>
</gene>
<protein>
    <submittedName>
        <fullName evidence="1">Uncharacterized protein</fullName>
    </submittedName>
</protein>
<proteinExistence type="predicted"/>
<evidence type="ECO:0000313" key="2">
    <source>
        <dbReference type="Proteomes" id="UP001062846"/>
    </source>
</evidence>
<evidence type="ECO:0000313" key="1">
    <source>
        <dbReference type="EMBL" id="KAI8551733.1"/>
    </source>
</evidence>
<accession>A0ACC0NEE7</accession>
<reference evidence="1" key="1">
    <citation type="submission" date="2022-02" db="EMBL/GenBank/DDBJ databases">
        <title>Plant Genome Project.</title>
        <authorList>
            <person name="Zhang R.-G."/>
        </authorList>
    </citation>
    <scope>NUCLEOTIDE SEQUENCE</scope>
    <source>
        <strain evidence="1">AT1</strain>
    </source>
</reference>